<sequence length="70" mass="8373">MIVDNLVFEPFSARSLAPYLPQTDEKRIAAYLRLNASKNPRNRHAFFIRYYRGWYRFNYLRLEDLAASGK</sequence>
<reference evidence="1 2" key="1">
    <citation type="submission" date="2017-07" db="EMBL/GenBank/DDBJ databases">
        <title>Phylogenetic study on the rhizospheric bacterium Ochrobactrum sp. A44.</title>
        <authorList>
            <person name="Krzyzanowska D.M."/>
            <person name="Ossowicki A."/>
            <person name="Rajewska M."/>
            <person name="Maciag T."/>
            <person name="Kaczynski Z."/>
            <person name="Czerwicka M."/>
            <person name="Jafra S."/>
        </authorList>
    </citation>
    <scope>NUCLEOTIDE SEQUENCE [LARGE SCALE GENOMIC DNA]</scope>
    <source>
        <strain evidence="1 2">A44</strain>
    </source>
</reference>
<name>A0A248UA92_9HYPH</name>
<evidence type="ECO:0000313" key="1">
    <source>
        <dbReference type="EMBL" id="ASV83703.1"/>
    </source>
</evidence>
<dbReference type="KEGG" id="och:CES85_4486"/>
<dbReference type="EMBL" id="CP022603">
    <property type="protein sequence ID" value="ASV83703.1"/>
    <property type="molecule type" value="Genomic_DNA"/>
</dbReference>
<evidence type="ECO:0000313" key="2">
    <source>
        <dbReference type="Proteomes" id="UP000215256"/>
    </source>
</evidence>
<dbReference type="AlphaFoldDB" id="A0A248UA92"/>
<accession>A0A248UA92</accession>
<organism evidence="1 2">
    <name type="scientific">Ochrobactrum quorumnocens</name>
    <dbReference type="NCBI Taxonomy" id="271865"/>
    <lineage>
        <taxon>Bacteria</taxon>
        <taxon>Pseudomonadati</taxon>
        <taxon>Pseudomonadota</taxon>
        <taxon>Alphaproteobacteria</taxon>
        <taxon>Hyphomicrobiales</taxon>
        <taxon>Brucellaceae</taxon>
        <taxon>Brucella/Ochrobactrum group</taxon>
        <taxon>Ochrobactrum</taxon>
    </lineage>
</organism>
<dbReference type="Proteomes" id="UP000215256">
    <property type="component" value="Chromosome 2"/>
</dbReference>
<gene>
    <name evidence="1" type="ORF">CES85_4486</name>
</gene>
<protein>
    <submittedName>
        <fullName evidence="1">Uncharacterized protein</fullName>
    </submittedName>
</protein>
<proteinExistence type="predicted"/>